<protein>
    <recommendedName>
        <fullName evidence="4">Transposase</fullName>
    </recommendedName>
</protein>
<feature type="compositionally biased region" description="Basic and acidic residues" evidence="1">
    <location>
        <begin position="288"/>
        <end position="303"/>
    </location>
</feature>
<keyword evidence="3" id="KW-1185">Reference proteome</keyword>
<sequence length="312" mass="32364">MPADPLLAAAEELYGLLPGEFTAARDARAKELKADDADLAARVRRLKRPSSAAWVLNLLVRRESGQVDEVLAVGRALREAQEGLDGAALRQLTAQRRQLTAAVTTRARRLARESGHRVTDAVAEQVEASLTAAMVDEACAAVVRSGLLVAAVSATAPGLTDPADPVDAAAVPAAAGFVPRAVEGPPAPDDGADGDGTRGGGPDLRVVPDPDAEAKARAAAQEALDEADEVLAEAEQAAGGTDEAVADLEARGLQLSSEMDELRRRLAELEEQAEETDEALEQAEESQGEAHEALAAARRDRDAAAAALDALS</sequence>
<feature type="compositionally biased region" description="Acidic residues" evidence="1">
    <location>
        <begin position="270"/>
        <end position="287"/>
    </location>
</feature>
<comment type="caution">
    <text evidence="2">The sequence shown here is derived from an EMBL/GenBank/DDBJ whole genome shotgun (WGS) entry which is preliminary data.</text>
</comment>
<evidence type="ECO:0008006" key="4">
    <source>
        <dbReference type="Google" id="ProtNLM"/>
    </source>
</evidence>
<name>A0ABN2P8A1_9ACTN</name>
<feature type="region of interest" description="Disordered" evidence="1">
    <location>
        <begin position="270"/>
        <end position="312"/>
    </location>
</feature>
<gene>
    <name evidence="2" type="ORF">GCM10009737_12160</name>
</gene>
<reference evidence="2 3" key="1">
    <citation type="journal article" date="2019" name="Int. J. Syst. Evol. Microbiol.">
        <title>The Global Catalogue of Microorganisms (GCM) 10K type strain sequencing project: providing services to taxonomists for standard genome sequencing and annotation.</title>
        <authorList>
            <consortium name="The Broad Institute Genomics Platform"/>
            <consortium name="The Broad Institute Genome Sequencing Center for Infectious Disease"/>
            <person name="Wu L."/>
            <person name="Ma J."/>
        </authorList>
    </citation>
    <scope>NUCLEOTIDE SEQUENCE [LARGE SCALE GENOMIC DNA]</scope>
    <source>
        <strain evidence="2 3">JCM 14046</strain>
    </source>
</reference>
<dbReference type="Proteomes" id="UP001501612">
    <property type="component" value="Unassembled WGS sequence"/>
</dbReference>
<evidence type="ECO:0000313" key="2">
    <source>
        <dbReference type="EMBL" id="GAA1912236.1"/>
    </source>
</evidence>
<dbReference type="EMBL" id="BAAAMY010000002">
    <property type="protein sequence ID" value="GAA1912236.1"/>
    <property type="molecule type" value="Genomic_DNA"/>
</dbReference>
<accession>A0ABN2P8A1</accession>
<dbReference type="RefSeq" id="WP_344005126.1">
    <property type="nucleotide sequence ID" value="NZ_BAAAMY010000002.1"/>
</dbReference>
<organism evidence="2 3">
    <name type="scientific">Nocardioides lentus</name>
    <dbReference type="NCBI Taxonomy" id="338077"/>
    <lineage>
        <taxon>Bacteria</taxon>
        <taxon>Bacillati</taxon>
        <taxon>Actinomycetota</taxon>
        <taxon>Actinomycetes</taxon>
        <taxon>Propionibacteriales</taxon>
        <taxon>Nocardioidaceae</taxon>
        <taxon>Nocardioides</taxon>
    </lineage>
</organism>
<feature type="region of interest" description="Disordered" evidence="1">
    <location>
        <begin position="177"/>
        <end position="208"/>
    </location>
</feature>
<evidence type="ECO:0000313" key="3">
    <source>
        <dbReference type="Proteomes" id="UP001501612"/>
    </source>
</evidence>
<proteinExistence type="predicted"/>
<evidence type="ECO:0000256" key="1">
    <source>
        <dbReference type="SAM" id="MobiDB-lite"/>
    </source>
</evidence>